<dbReference type="Proteomes" id="UP001142055">
    <property type="component" value="Chromosome 1"/>
</dbReference>
<dbReference type="GO" id="GO:0061136">
    <property type="term" value="P:regulation of proteasomal protein catabolic process"/>
    <property type="evidence" value="ECO:0007669"/>
    <property type="project" value="TreeGrafter"/>
</dbReference>
<accession>A0A9Q0MGK2</accession>
<dbReference type="GO" id="GO:2000045">
    <property type="term" value="P:regulation of G1/S transition of mitotic cell cycle"/>
    <property type="evidence" value="ECO:0007669"/>
    <property type="project" value="TreeGrafter"/>
</dbReference>
<evidence type="ECO:0000256" key="3">
    <source>
        <dbReference type="ARBA" id="ARBA00037467"/>
    </source>
</evidence>
<comment type="similarity">
    <text evidence="1">Belongs to the PA28 family.</text>
</comment>
<evidence type="ECO:0000256" key="2">
    <source>
        <dbReference type="ARBA" id="ARBA00022942"/>
    </source>
</evidence>
<feature type="domain" description="Proteasome activator PA28 C-terminal" evidence="4">
    <location>
        <begin position="102"/>
        <end position="244"/>
    </location>
</feature>
<dbReference type="PANTHER" id="PTHR10660:SF2">
    <property type="entry name" value="LD45860P"/>
    <property type="match status" value="1"/>
</dbReference>
<dbReference type="FunFam" id="1.20.120.180:FF:000002">
    <property type="entry name" value="Proteasome activator complex subunit 1"/>
    <property type="match status" value="1"/>
</dbReference>
<keyword evidence="2" id="KW-0647">Proteasome</keyword>
<dbReference type="InterPro" id="IPR009077">
    <property type="entry name" value="Proteasome_activ_PA28"/>
</dbReference>
<dbReference type="SUPFAM" id="SSF47216">
    <property type="entry name" value="Proteasome activator"/>
    <property type="match status" value="1"/>
</dbReference>
<dbReference type="InterPro" id="IPR036252">
    <property type="entry name" value="Proteasome_activ_sf"/>
</dbReference>
<gene>
    <name evidence="5" type="ORF">RDWZM_004086</name>
</gene>
<dbReference type="InterPro" id="IPR036997">
    <property type="entry name" value="PA28_C_sf"/>
</dbReference>
<dbReference type="GO" id="GO:0005737">
    <property type="term" value="C:cytoplasm"/>
    <property type="evidence" value="ECO:0007669"/>
    <property type="project" value="TreeGrafter"/>
</dbReference>
<proteinExistence type="inferred from homology"/>
<organism evidence="5 6">
    <name type="scientific">Blomia tropicalis</name>
    <name type="common">Mite</name>
    <dbReference type="NCBI Taxonomy" id="40697"/>
    <lineage>
        <taxon>Eukaryota</taxon>
        <taxon>Metazoa</taxon>
        <taxon>Ecdysozoa</taxon>
        <taxon>Arthropoda</taxon>
        <taxon>Chelicerata</taxon>
        <taxon>Arachnida</taxon>
        <taxon>Acari</taxon>
        <taxon>Acariformes</taxon>
        <taxon>Sarcoptiformes</taxon>
        <taxon>Astigmata</taxon>
        <taxon>Glycyphagoidea</taxon>
        <taxon>Echimyopodidae</taxon>
        <taxon>Blomia</taxon>
    </lineage>
</organism>
<dbReference type="AlphaFoldDB" id="A0A9Q0MGK2"/>
<dbReference type="EMBL" id="JAPWDV010000001">
    <property type="protein sequence ID" value="KAJ6225541.1"/>
    <property type="molecule type" value="Genomic_DNA"/>
</dbReference>
<name>A0A9Q0MGK2_BLOTA</name>
<comment type="caution">
    <text evidence="5">The sequence shown here is derived from an EMBL/GenBank/DDBJ whole genome shotgun (WGS) entry which is preliminary data.</text>
</comment>
<dbReference type="GO" id="GO:0061133">
    <property type="term" value="F:endopeptidase activator activity"/>
    <property type="evidence" value="ECO:0007669"/>
    <property type="project" value="TreeGrafter"/>
</dbReference>
<dbReference type="PANTHER" id="PTHR10660">
    <property type="entry name" value="PROTEASOME REGULATOR PA28"/>
    <property type="match status" value="1"/>
</dbReference>
<dbReference type="InterPro" id="IPR003186">
    <property type="entry name" value="PA28_C"/>
</dbReference>
<comment type="function">
    <text evidence="3">Implicated in immunoproteasome assembly and required for efficient antigen processing. The PA28 activator complex enhances the generation of class I binding peptides by altering the cleavage pattern of the proteasome.</text>
</comment>
<evidence type="ECO:0000313" key="5">
    <source>
        <dbReference type="EMBL" id="KAJ6225541.1"/>
    </source>
</evidence>
<sequence length="251" mass="29556">MENSKLDLFYQNCIEKAFAVVLDEFPIKLKQIETLKKEFDWNRMEKIKSDTEWIKNFSSTYFDKSKQVDQFKKGTGNCIAHCNMKPLLFEYYQQPNVNGSMIPTNLMVHEMIERIRPYLIELSDHTLQLAFAIQLLEPSFQDGNNFGVEVQYKALTTVHEAYSGAQDFLESLKNYYHKRDGLLQSIITYPHIEDYQVCLLELDRTFTYNLCRGVEELYSIYTSIHDVITKNIDKLLRPRGEETRKDKTQSN</sequence>
<evidence type="ECO:0000313" key="6">
    <source>
        <dbReference type="Proteomes" id="UP001142055"/>
    </source>
</evidence>
<evidence type="ECO:0000259" key="4">
    <source>
        <dbReference type="Pfam" id="PF02252"/>
    </source>
</evidence>
<keyword evidence="6" id="KW-1185">Reference proteome</keyword>
<dbReference type="GO" id="GO:0005654">
    <property type="term" value="C:nucleoplasm"/>
    <property type="evidence" value="ECO:0007669"/>
    <property type="project" value="TreeGrafter"/>
</dbReference>
<reference evidence="5" key="1">
    <citation type="submission" date="2022-12" db="EMBL/GenBank/DDBJ databases">
        <title>Genome assemblies of Blomia tropicalis.</title>
        <authorList>
            <person name="Cui Y."/>
        </authorList>
    </citation>
    <scope>NUCLEOTIDE SEQUENCE</scope>
    <source>
        <tissue evidence="5">Adult mites</tissue>
    </source>
</reference>
<dbReference type="Gene3D" id="1.20.120.180">
    <property type="entry name" value="Proteasome activator pa28, C-terminal domain"/>
    <property type="match status" value="1"/>
</dbReference>
<dbReference type="Pfam" id="PF02252">
    <property type="entry name" value="PA28_C"/>
    <property type="match status" value="1"/>
</dbReference>
<protein>
    <recommendedName>
        <fullName evidence="4">Proteasome activator PA28 C-terminal domain-containing protein</fullName>
    </recommendedName>
</protein>
<dbReference type="GO" id="GO:0008537">
    <property type="term" value="C:proteasome activator complex"/>
    <property type="evidence" value="ECO:0007669"/>
    <property type="project" value="InterPro"/>
</dbReference>
<evidence type="ECO:0000256" key="1">
    <source>
        <dbReference type="ARBA" id="ARBA00005883"/>
    </source>
</evidence>